<gene>
    <name evidence="6" type="ORF">LSALG_LOCUS3795</name>
</gene>
<keyword evidence="4" id="KW-1133">Transmembrane helix</keyword>
<feature type="transmembrane region" description="Helical" evidence="4">
    <location>
        <begin position="153"/>
        <end position="180"/>
    </location>
</feature>
<dbReference type="PROSITE" id="PS00542">
    <property type="entry name" value="COMPLEX1_30K"/>
    <property type="match status" value="1"/>
</dbReference>
<dbReference type="PANTHER" id="PTHR10884">
    <property type="entry name" value="NADH DEHYDROGENASE UBIQUINONE IRON-SULFUR PROTEIN 3"/>
    <property type="match status" value="1"/>
</dbReference>
<accession>A0AA35UY76</accession>
<evidence type="ECO:0000256" key="4">
    <source>
        <dbReference type="SAM" id="Phobius"/>
    </source>
</evidence>
<dbReference type="GO" id="GO:0008137">
    <property type="term" value="F:NADH dehydrogenase (ubiquinone) activity"/>
    <property type="evidence" value="ECO:0007669"/>
    <property type="project" value="InterPro"/>
</dbReference>
<dbReference type="InterPro" id="IPR037232">
    <property type="entry name" value="NADH_quin_OxRdtase_su_C/D-like"/>
</dbReference>
<protein>
    <recommendedName>
        <fullName evidence="5">NADH:ubiquinone oxidoreductase 30kDa subunit domain-containing protein</fullName>
    </recommendedName>
</protein>
<keyword evidence="7" id="KW-1185">Reference proteome</keyword>
<keyword evidence="4" id="KW-0812">Transmembrane</keyword>
<keyword evidence="3" id="KW-0520">NAD</keyword>
<comment type="similarity">
    <text evidence="1 3">Belongs to the complex I 30 kDa subunit family.</text>
</comment>
<evidence type="ECO:0000313" key="6">
    <source>
        <dbReference type="EMBL" id="CAI9263091.1"/>
    </source>
</evidence>
<reference evidence="6" key="1">
    <citation type="submission" date="2023-04" db="EMBL/GenBank/DDBJ databases">
        <authorList>
            <person name="Vijverberg K."/>
            <person name="Xiong W."/>
            <person name="Schranz E."/>
        </authorList>
    </citation>
    <scope>NUCLEOTIDE SEQUENCE</scope>
</reference>
<name>A0AA35UY76_LACSI</name>
<evidence type="ECO:0000259" key="5">
    <source>
        <dbReference type="Pfam" id="PF00329"/>
    </source>
</evidence>
<organism evidence="6 7">
    <name type="scientific">Lactuca saligna</name>
    <name type="common">Willowleaf lettuce</name>
    <dbReference type="NCBI Taxonomy" id="75948"/>
    <lineage>
        <taxon>Eukaryota</taxon>
        <taxon>Viridiplantae</taxon>
        <taxon>Streptophyta</taxon>
        <taxon>Embryophyta</taxon>
        <taxon>Tracheophyta</taxon>
        <taxon>Spermatophyta</taxon>
        <taxon>Magnoliopsida</taxon>
        <taxon>eudicotyledons</taxon>
        <taxon>Gunneridae</taxon>
        <taxon>Pentapetalae</taxon>
        <taxon>asterids</taxon>
        <taxon>campanulids</taxon>
        <taxon>Asterales</taxon>
        <taxon>Asteraceae</taxon>
        <taxon>Cichorioideae</taxon>
        <taxon>Cichorieae</taxon>
        <taxon>Lactucinae</taxon>
        <taxon>Lactuca</taxon>
    </lineage>
</organism>
<keyword evidence="3" id="KW-1278">Translocase</keyword>
<dbReference type="Gene3D" id="3.30.460.80">
    <property type="entry name" value="NADH:ubiquinone oxidoreductase, 30kDa subunit"/>
    <property type="match status" value="1"/>
</dbReference>
<evidence type="ECO:0000256" key="1">
    <source>
        <dbReference type="ARBA" id="ARBA00007569"/>
    </source>
</evidence>
<dbReference type="Pfam" id="PF00329">
    <property type="entry name" value="Complex1_30kDa"/>
    <property type="match status" value="1"/>
</dbReference>
<dbReference type="Proteomes" id="UP001177003">
    <property type="component" value="Chromosome 0"/>
</dbReference>
<dbReference type="EMBL" id="OX465086">
    <property type="protein sequence ID" value="CAI9263091.1"/>
    <property type="molecule type" value="Genomic_DNA"/>
</dbReference>
<dbReference type="InterPro" id="IPR020396">
    <property type="entry name" value="NADH_UbQ_OxRdtase_CS"/>
</dbReference>
<sequence>MASIHVLKSGLYPFSASQSYSRRKERLICCDGRRIIKLRSKLSINRRFTISCKVQDSEDNQNKGEEPTESLFMKELKRRGMTPTSLLEESRSTSKDENFIYKEEDGGFSNRNAVSTDLEKSLSNQRERSMALNSEGLEGLIPRAKLLLTLGGTYFLAFWPLILVTVASFSAVYIVASLYFTRPKQCPKSPMPFLVGPSQLAISDKSFLIFRARSGTTGKLSLSLWITNSFSNIVGRLYPRNGVQVSIDICGVDHPSRKRRFEVVYNLLSTRYNSRIRVQTSADEVTRISPVVSPFPSAGRWEREVWDMFGVSSINHPDLRRISTDYGFEGHPLRKDLPLSGYVEVRYDDPEKRVVSEPIEMTQEFRYFDSASPWEQRSDG</sequence>
<dbReference type="PANTHER" id="PTHR10884:SF14">
    <property type="entry name" value="NADH DEHYDROGENASE [UBIQUINONE] IRON-SULFUR PROTEIN 3, MITOCHONDRIAL"/>
    <property type="match status" value="1"/>
</dbReference>
<evidence type="ECO:0000256" key="3">
    <source>
        <dbReference type="RuleBase" id="RU003456"/>
    </source>
</evidence>
<evidence type="ECO:0000256" key="2">
    <source>
        <dbReference type="ARBA" id="ARBA00022448"/>
    </source>
</evidence>
<evidence type="ECO:0000313" key="7">
    <source>
        <dbReference type="Proteomes" id="UP001177003"/>
    </source>
</evidence>
<keyword evidence="4" id="KW-0472">Membrane</keyword>
<proteinExistence type="inferred from homology"/>
<dbReference type="AlphaFoldDB" id="A0AA35UY76"/>
<feature type="domain" description="NADH:ubiquinone oxidoreductase 30kDa subunit" evidence="5">
    <location>
        <begin position="241"/>
        <end position="342"/>
    </location>
</feature>
<dbReference type="GO" id="GO:0016651">
    <property type="term" value="F:oxidoreductase activity, acting on NAD(P)H"/>
    <property type="evidence" value="ECO:0007669"/>
    <property type="project" value="InterPro"/>
</dbReference>
<dbReference type="SUPFAM" id="SSF143243">
    <property type="entry name" value="Nqo5-like"/>
    <property type="match status" value="1"/>
</dbReference>
<keyword evidence="2 3" id="KW-0813">Transport</keyword>
<dbReference type="InterPro" id="IPR001268">
    <property type="entry name" value="NADH_UbQ_OxRdtase_30kDa_su"/>
</dbReference>